<dbReference type="PANTHER" id="PTHR43394">
    <property type="entry name" value="ATP-DEPENDENT PERMEASE MDL1, MITOCHONDRIAL"/>
    <property type="match status" value="1"/>
</dbReference>
<evidence type="ECO:0000256" key="1">
    <source>
        <dbReference type="ARBA" id="ARBA00004651"/>
    </source>
</evidence>
<dbReference type="InterPro" id="IPR003593">
    <property type="entry name" value="AAA+_ATPase"/>
</dbReference>
<dbReference type="Pfam" id="PF00005">
    <property type="entry name" value="ABC_tran"/>
    <property type="match status" value="1"/>
</dbReference>
<feature type="transmembrane region" description="Helical" evidence="7">
    <location>
        <begin position="79"/>
        <end position="101"/>
    </location>
</feature>
<name>A0ABW4YH79_9BACL</name>
<accession>A0ABW4YH79</accession>
<dbReference type="PROSITE" id="PS00211">
    <property type="entry name" value="ABC_TRANSPORTER_1"/>
    <property type="match status" value="1"/>
</dbReference>
<gene>
    <name evidence="10" type="ORF">ACFSJH_05070</name>
</gene>
<dbReference type="InterPro" id="IPR027417">
    <property type="entry name" value="P-loop_NTPase"/>
</dbReference>
<dbReference type="RefSeq" id="WP_377770131.1">
    <property type="nucleotide sequence ID" value="NZ_JBHUHO010000013.1"/>
</dbReference>
<dbReference type="PROSITE" id="PS50929">
    <property type="entry name" value="ABC_TM1F"/>
    <property type="match status" value="1"/>
</dbReference>
<dbReference type="PANTHER" id="PTHR43394:SF1">
    <property type="entry name" value="ATP-BINDING CASSETTE SUB-FAMILY B MEMBER 10, MITOCHONDRIAL"/>
    <property type="match status" value="1"/>
</dbReference>
<dbReference type="InterPro" id="IPR039421">
    <property type="entry name" value="Type_1_exporter"/>
</dbReference>
<evidence type="ECO:0000256" key="2">
    <source>
        <dbReference type="ARBA" id="ARBA00022692"/>
    </source>
</evidence>
<evidence type="ECO:0000256" key="3">
    <source>
        <dbReference type="ARBA" id="ARBA00022741"/>
    </source>
</evidence>
<keyword evidence="11" id="KW-1185">Reference proteome</keyword>
<keyword evidence="6 7" id="KW-0472">Membrane</keyword>
<feature type="domain" description="ABC transporter" evidence="8">
    <location>
        <begin position="360"/>
        <end position="607"/>
    </location>
</feature>
<dbReference type="InterPro" id="IPR003439">
    <property type="entry name" value="ABC_transporter-like_ATP-bd"/>
</dbReference>
<dbReference type="EMBL" id="JBHUHO010000013">
    <property type="protein sequence ID" value="MFD2115105.1"/>
    <property type="molecule type" value="Genomic_DNA"/>
</dbReference>
<dbReference type="InterPro" id="IPR011527">
    <property type="entry name" value="ABC1_TM_dom"/>
</dbReference>
<evidence type="ECO:0000256" key="4">
    <source>
        <dbReference type="ARBA" id="ARBA00022840"/>
    </source>
</evidence>
<sequence>MKNIYKSLQNKYITNTIKQIKHVYVVWKWANSFLLGKYPYHTLVIVLIYIIQGLLPTATIIVLNKLIDSVLLTKSFQAAVPWLVVLLLLHLCSDTVLSKLVSPLNNRLQQKLEFTLSILRHEKLEKLPFSYFENSKLYDAIHRSSSPGKKLHLFFHDALALIQSLTTVFSISLLFAQVSPWVTILLIAVTIPYSIQSLKANDIWAELLFGQTEEQRRAAYYESLLMGRAEQKELRIYQLHAPLTATWRKWLDKLRSESLRQQLLLERSFLPLQGIDFCIHIGIAIYLIIALTKQQITIGLFVALFQGVRNWNDALAIISSGFRQTLEALVHVQYVQQFLSIEVEQQKNGSLPFPEKLQQVELSNVSYRYPNSETDTLHNISFTWRQGESIAIVGENGAGKSTLMKLLLRLYTPTSGHITVDGIEYHSIAEASLRKNVSAVFQNYYAFEFTLAQSIGLGDVHSLADDNYLHPDQERVVQIAKRTGAYPIITSLPDGAQTPIGHVIDGAIGLSGGQWQRIALSRALYGDPQLLLLDEPTSALDPRAEAQLYDDFEQLMTDKTVLFISHRLGSARLADRIIVLKDGRIVEEGQHQTLLMANGEYARMWKEQAQWYR</sequence>
<dbReference type="Gene3D" id="3.40.50.300">
    <property type="entry name" value="P-loop containing nucleotide triphosphate hydrolases"/>
    <property type="match status" value="1"/>
</dbReference>
<evidence type="ECO:0000313" key="10">
    <source>
        <dbReference type="EMBL" id="MFD2115105.1"/>
    </source>
</evidence>
<evidence type="ECO:0000256" key="5">
    <source>
        <dbReference type="ARBA" id="ARBA00022989"/>
    </source>
</evidence>
<dbReference type="GO" id="GO:0005524">
    <property type="term" value="F:ATP binding"/>
    <property type="evidence" value="ECO:0007669"/>
    <property type="project" value="UniProtKB-KW"/>
</dbReference>
<dbReference type="SMART" id="SM00382">
    <property type="entry name" value="AAA"/>
    <property type="match status" value="1"/>
</dbReference>
<feature type="transmembrane region" description="Helical" evidence="7">
    <location>
        <begin position="43"/>
        <end position="67"/>
    </location>
</feature>
<dbReference type="SUPFAM" id="SSF90123">
    <property type="entry name" value="ABC transporter transmembrane region"/>
    <property type="match status" value="1"/>
</dbReference>
<evidence type="ECO:0000313" key="11">
    <source>
        <dbReference type="Proteomes" id="UP001597362"/>
    </source>
</evidence>
<keyword evidence="5 7" id="KW-1133">Transmembrane helix</keyword>
<evidence type="ECO:0000259" key="9">
    <source>
        <dbReference type="PROSITE" id="PS50929"/>
    </source>
</evidence>
<dbReference type="InterPro" id="IPR036640">
    <property type="entry name" value="ABC1_TM_sf"/>
</dbReference>
<evidence type="ECO:0000256" key="7">
    <source>
        <dbReference type="SAM" id="Phobius"/>
    </source>
</evidence>
<evidence type="ECO:0000259" key="8">
    <source>
        <dbReference type="PROSITE" id="PS50893"/>
    </source>
</evidence>
<organism evidence="10 11">
    <name type="scientific">Paenibacillus yanchengensis</name>
    <dbReference type="NCBI Taxonomy" id="2035833"/>
    <lineage>
        <taxon>Bacteria</taxon>
        <taxon>Bacillati</taxon>
        <taxon>Bacillota</taxon>
        <taxon>Bacilli</taxon>
        <taxon>Bacillales</taxon>
        <taxon>Paenibacillaceae</taxon>
        <taxon>Paenibacillus</taxon>
    </lineage>
</organism>
<comment type="caution">
    <text evidence="10">The sequence shown here is derived from an EMBL/GenBank/DDBJ whole genome shotgun (WGS) entry which is preliminary data.</text>
</comment>
<feature type="transmembrane region" description="Helical" evidence="7">
    <location>
        <begin position="269"/>
        <end position="289"/>
    </location>
</feature>
<feature type="transmembrane region" description="Helical" evidence="7">
    <location>
        <begin position="178"/>
        <end position="195"/>
    </location>
</feature>
<dbReference type="InterPro" id="IPR017871">
    <property type="entry name" value="ABC_transporter-like_CS"/>
</dbReference>
<dbReference type="Proteomes" id="UP001597362">
    <property type="component" value="Unassembled WGS sequence"/>
</dbReference>
<keyword evidence="4 10" id="KW-0067">ATP-binding</keyword>
<dbReference type="SUPFAM" id="SSF52540">
    <property type="entry name" value="P-loop containing nucleoside triphosphate hydrolases"/>
    <property type="match status" value="1"/>
</dbReference>
<dbReference type="PROSITE" id="PS50893">
    <property type="entry name" value="ABC_TRANSPORTER_2"/>
    <property type="match status" value="1"/>
</dbReference>
<evidence type="ECO:0000256" key="6">
    <source>
        <dbReference type="ARBA" id="ARBA00023136"/>
    </source>
</evidence>
<reference evidence="11" key="1">
    <citation type="journal article" date="2019" name="Int. J. Syst. Evol. Microbiol.">
        <title>The Global Catalogue of Microorganisms (GCM) 10K type strain sequencing project: providing services to taxonomists for standard genome sequencing and annotation.</title>
        <authorList>
            <consortium name="The Broad Institute Genomics Platform"/>
            <consortium name="The Broad Institute Genome Sequencing Center for Infectious Disease"/>
            <person name="Wu L."/>
            <person name="Ma J."/>
        </authorList>
    </citation>
    <scope>NUCLEOTIDE SEQUENCE [LARGE SCALE GENOMIC DNA]</scope>
    <source>
        <strain evidence="11">GH52</strain>
    </source>
</reference>
<protein>
    <submittedName>
        <fullName evidence="10">ABC transporter ATP-binding protein</fullName>
    </submittedName>
</protein>
<comment type="subcellular location">
    <subcellularLocation>
        <location evidence="1">Cell membrane</location>
        <topology evidence="1">Multi-pass membrane protein</topology>
    </subcellularLocation>
</comment>
<keyword evidence="2 7" id="KW-0812">Transmembrane</keyword>
<proteinExistence type="predicted"/>
<keyword evidence="3" id="KW-0547">Nucleotide-binding</keyword>
<feature type="domain" description="ABC transmembrane type-1" evidence="9">
    <location>
        <begin position="43"/>
        <end position="327"/>
    </location>
</feature>
<dbReference type="Gene3D" id="1.20.1560.10">
    <property type="entry name" value="ABC transporter type 1, transmembrane domain"/>
    <property type="match status" value="1"/>
</dbReference>